<evidence type="ECO:0000313" key="2">
    <source>
        <dbReference type="Proteomes" id="UP000092460"/>
    </source>
</evidence>
<organism evidence="1 2">
    <name type="scientific">Glossina palpalis gambiensis</name>
    <dbReference type="NCBI Taxonomy" id="67801"/>
    <lineage>
        <taxon>Eukaryota</taxon>
        <taxon>Metazoa</taxon>
        <taxon>Ecdysozoa</taxon>
        <taxon>Arthropoda</taxon>
        <taxon>Hexapoda</taxon>
        <taxon>Insecta</taxon>
        <taxon>Pterygota</taxon>
        <taxon>Neoptera</taxon>
        <taxon>Endopterygota</taxon>
        <taxon>Diptera</taxon>
        <taxon>Brachycera</taxon>
        <taxon>Muscomorpha</taxon>
        <taxon>Hippoboscoidea</taxon>
        <taxon>Glossinidae</taxon>
        <taxon>Glossina</taxon>
    </lineage>
</organism>
<dbReference type="EMBL" id="JXJN01008358">
    <property type="status" value="NOT_ANNOTATED_CDS"/>
    <property type="molecule type" value="Genomic_DNA"/>
</dbReference>
<reference evidence="1" key="2">
    <citation type="submission" date="2020-05" db="UniProtKB">
        <authorList>
            <consortium name="EnsemblMetazoa"/>
        </authorList>
    </citation>
    <scope>IDENTIFICATION</scope>
    <source>
        <strain evidence="1">IAEA</strain>
    </source>
</reference>
<dbReference type="Proteomes" id="UP000092460">
    <property type="component" value="Unassembled WGS sequence"/>
</dbReference>
<sequence>MLFCGSYGARIQQHDRKPIHNIVLVKLIVAAIKLKHRPLDVPENLNAVNDKKHPHITCLKTKIASGIGDEKHSRVLKRLCSRMILRIIQYERT</sequence>
<name>A0A1B0B4L5_9MUSC</name>
<evidence type="ECO:0000313" key="1">
    <source>
        <dbReference type="EnsemblMetazoa" id="GPPI018656-PA"/>
    </source>
</evidence>
<protein>
    <submittedName>
        <fullName evidence="1">Uncharacterized protein</fullName>
    </submittedName>
</protein>
<reference evidence="2" key="1">
    <citation type="submission" date="2015-01" db="EMBL/GenBank/DDBJ databases">
        <authorList>
            <person name="Aksoy S."/>
            <person name="Warren W."/>
            <person name="Wilson R.K."/>
        </authorList>
    </citation>
    <scope>NUCLEOTIDE SEQUENCE [LARGE SCALE GENOMIC DNA]</scope>
    <source>
        <strain evidence="2">IAEA</strain>
    </source>
</reference>
<keyword evidence="2" id="KW-1185">Reference proteome</keyword>
<accession>A0A1B0B4L5</accession>
<dbReference type="VEuPathDB" id="VectorBase:GPPI018656"/>
<dbReference type="EnsemblMetazoa" id="GPPI018656-RA">
    <property type="protein sequence ID" value="GPPI018656-PA"/>
    <property type="gene ID" value="GPPI018656"/>
</dbReference>
<dbReference type="AlphaFoldDB" id="A0A1B0B4L5"/>
<proteinExistence type="predicted"/>